<evidence type="ECO:0008006" key="4">
    <source>
        <dbReference type="Google" id="ProtNLM"/>
    </source>
</evidence>
<name>A0A2N3V6B9_9NOCA</name>
<dbReference type="EMBL" id="PJMW01000002">
    <property type="protein sequence ID" value="PKV77162.1"/>
    <property type="molecule type" value="Genomic_DNA"/>
</dbReference>
<dbReference type="PROSITE" id="PS51257">
    <property type="entry name" value="PROKAR_LIPOPROTEIN"/>
    <property type="match status" value="1"/>
</dbReference>
<protein>
    <recommendedName>
        <fullName evidence="4">Transmembrane protein</fullName>
    </recommendedName>
</protein>
<comment type="caution">
    <text evidence="2">The sequence shown here is derived from an EMBL/GenBank/DDBJ whole genome shotgun (WGS) entry which is preliminary data.</text>
</comment>
<feature type="transmembrane region" description="Helical" evidence="1">
    <location>
        <begin position="90"/>
        <end position="108"/>
    </location>
</feature>
<gene>
    <name evidence="2" type="ORF">ATK86_1491</name>
</gene>
<dbReference type="AlphaFoldDB" id="A0A2N3V6B9"/>
<proteinExistence type="predicted"/>
<dbReference type="Proteomes" id="UP000233766">
    <property type="component" value="Unassembled WGS sequence"/>
</dbReference>
<accession>A0A2N3V6B9</accession>
<reference evidence="2 3" key="1">
    <citation type="submission" date="2017-12" db="EMBL/GenBank/DDBJ databases">
        <title>Sequencing the genomes of 1000 Actinobacteria strains.</title>
        <authorList>
            <person name="Klenk H.-P."/>
        </authorList>
    </citation>
    <scope>NUCLEOTIDE SEQUENCE [LARGE SCALE GENOMIC DNA]</scope>
    <source>
        <strain evidence="2 3">DSM 44489</strain>
    </source>
</reference>
<keyword evidence="1" id="KW-0812">Transmembrane</keyword>
<evidence type="ECO:0000313" key="3">
    <source>
        <dbReference type="Proteomes" id="UP000233766"/>
    </source>
</evidence>
<organism evidence="2 3">
    <name type="scientific">Nocardia fluminea</name>
    <dbReference type="NCBI Taxonomy" id="134984"/>
    <lineage>
        <taxon>Bacteria</taxon>
        <taxon>Bacillati</taxon>
        <taxon>Actinomycetota</taxon>
        <taxon>Actinomycetes</taxon>
        <taxon>Mycobacteriales</taxon>
        <taxon>Nocardiaceae</taxon>
        <taxon>Nocardia</taxon>
    </lineage>
</organism>
<keyword evidence="1" id="KW-1133">Transmembrane helix</keyword>
<sequence length="109" mass="11569">MMRPKQAPGTRWRTPIAVSALLIACAAGLFWLRCVYIVLHSRLSTDPLTDPHGYELLFGTVLALPTAAVVAATAPFVVAPGPSRSRLARVVVTLLIVLTALPVIALLTA</sequence>
<keyword evidence="3" id="KW-1185">Reference proteome</keyword>
<keyword evidence="1" id="KW-0472">Membrane</keyword>
<evidence type="ECO:0000313" key="2">
    <source>
        <dbReference type="EMBL" id="PKV77162.1"/>
    </source>
</evidence>
<feature type="transmembrane region" description="Helical" evidence="1">
    <location>
        <begin position="56"/>
        <end position="78"/>
    </location>
</feature>
<evidence type="ECO:0000256" key="1">
    <source>
        <dbReference type="SAM" id="Phobius"/>
    </source>
</evidence>